<feature type="region of interest" description="Disordered" evidence="1">
    <location>
        <begin position="1"/>
        <end position="106"/>
    </location>
</feature>
<accession>A0A319CPU5</accession>
<dbReference type="InterPro" id="IPR000095">
    <property type="entry name" value="CRIB_dom"/>
</dbReference>
<dbReference type="RefSeq" id="XP_025496810.1">
    <property type="nucleotide sequence ID" value="XM_025641646.1"/>
</dbReference>
<feature type="region of interest" description="Disordered" evidence="1">
    <location>
        <begin position="236"/>
        <end position="336"/>
    </location>
</feature>
<protein>
    <recommendedName>
        <fullName evidence="2">CRIB domain-containing protein</fullName>
    </recommendedName>
</protein>
<proteinExistence type="predicted"/>
<feature type="compositionally biased region" description="Basic and acidic residues" evidence="1">
    <location>
        <begin position="1"/>
        <end position="10"/>
    </location>
</feature>
<dbReference type="VEuPathDB" id="FungiDB:BO82DRAFT_90863"/>
<feature type="compositionally biased region" description="Low complexity" evidence="1">
    <location>
        <begin position="283"/>
        <end position="303"/>
    </location>
</feature>
<dbReference type="PROSITE" id="PS50108">
    <property type="entry name" value="CRIB"/>
    <property type="match status" value="1"/>
</dbReference>
<sequence length="805" mass="87860">MSQQDLDRAYGRPPSNGSPEQYPVHTRSRSTAHAQSPKRLSVLGGRSRSNTTTSTSSRRSPGSSTTSVEAPSLPPYEDRGDRAGSSAGFRYDRSESVTKSLLSRGSRILRRRGSKFHIVSTLDEEDEVDREKPRFEVSDLFSRHHKPRQSDAHDQLKSLISDPFDFHHLTHTSPSQFQSLEKARETDLVTEFSAIRASQRPVTNLKGIQAQDLHFHDFSSEDLNHFGAAIADNDAATDTLPVSPPASPGGSSSISPKQHDIRRRPESRAFENFSRPVPRFSKGPGEASSPPRAPSPRLASSPELPEPAPRAIDEILGLSSQPTYPEHVYSQDGDDLDVDDVYGNASWSQLHVQDMFPIPATHAVTTDAGHEGLDVRTSSMSLTNLSYDLEGVPEEEEGDDEAVASLKHEVEPEFPTADDPSQATTVFSSLPLAKIQSASATAPELSVYVTQDLARKLSEALGSPTLPQTRPTTEAPMTERTISENARRRSSVAMRTVPETIYDSWDADIDYCYEHAAESNSNFDWTRNSVDEPRADVMTVEADTAADGDKTTFSFNRLSATAVSATDRDSIPSFSEVSSHVAVTPSTAEYDAGMAVSQRDSDYFRPVRFGPALSKSMNPESLYEDYLTADAESDRHFSFCSQQGVIQPIEHSISPRSSFSPISKCNSQESLILSRAASIVRKHRSSVSTASVPDLVHSLAISREPIPTEQILSGECTAVGRPDSSHHRQTKSLARELEAQMIYRAEPEASFEPMGPGSAIIPSIHDRAKSTSEVEAAPLAVAAASRIAPRRKGRASYSLFPAAAN</sequence>
<evidence type="ECO:0000259" key="2">
    <source>
        <dbReference type="PROSITE" id="PS50108"/>
    </source>
</evidence>
<feature type="domain" description="CRIB" evidence="2">
    <location>
        <begin position="160"/>
        <end position="173"/>
    </location>
</feature>
<evidence type="ECO:0000313" key="3">
    <source>
        <dbReference type="EMBL" id="PYH86610.1"/>
    </source>
</evidence>
<dbReference type="OrthoDB" id="24581at2759"/>
<name>A0A319CPU5_9EURO</name>
<keyword evidence="4" id="KW-1185">Reference proteome</keyword>
<dbReference type="EMBL" id="KZ821676">
    <property type="protein sequence ID" value="PYH86610.1"/>
    <property type="molecule type" value="Genomic_DNA"/>
</dbReference>
<feature type="region of interest" description="Disordered" evidence="1">
    <location>
        <begin position="462"/>
        <end position="489"/>
    </location>
</feature>
<feature type="compositionally biased region" description="Low complexity" evidence="1">
    <location>
        <begin position="44"/>
        <end position="67"/>
    </location>
</feature>
<dbReference type="STRING" id="1448315.A0A319CPU5"/>
<gene>
    <name evidence="3" type="ORF">BO82DRAFT_90863</name>
</gene>
<feature type="compositionally biased region" description="Basic and acidic residues" evidence="1">
    <location>
        <begin position="257"/>
        <end position="269"/>
    </location>
</feature>
<dbReference type="GeneID" id="37144388"/>
<dbReference type="AlphaFoldDB" id="A0A319CPU5"/>
<evidence type="ECO:0000256" key="1">
    <source>
        <dbReference type="SAM" id="MobiDB-lite"/>
    </source>
</evidence>
<dbReference type="Proteomes" id="UP000248340">
    <property type="component" value="Unassembled WGS sequence"/>
</dbReference>
<evidence type="ECO:0000313" key="4">
    <source>
        <dbReference type="Proteomes" id="UP000248340"/>
    </source>
</evidence>
<organism evidence="3 4">
    <name type="scientific">Aspergillus uvarum CBS 121591</name>
    <dbReference type="NCBI Taxonomy" id="1448315"/>
    <lineage>
        <taxon>Eukaryota</taxon>
        <taxon>Fungi</taxon>
        <taxon>Dikarya</taxon>
        <taxon>Ascomycota</taxon>
        <taxon>Pezizomycotina</taxon>
        <taxon>Eurotiomycetes</taxon>
        <taxon>Eurotiomycetidae</taxon>
        <taxon>Eurotiales</taxon>
        <taxon>Aspergillaceae</taxon>
        <taxon>Aspergillus</taxon>
        <taxon>Aspergillus subgen. Circumdati</taxon>
    </lineage>
</organism>
<reference evidence="3 4" key="1">
    <citation type="submission" date="2016-12" db="EMBL/GenBank/DDBJ databases">
        <title>The genomes of Aspergillus section Nigri reveals drivers in fungal speciation.</title>
        <authorList>
            <consortium name="DOE Joint Genome Institute"/>
            <person name="Vesth T.C."/>
            <person name="Nybo J."/>
            <person name="Theobald S."/>
            <person name="Brandl J."/>
            <person name="Frisvad J.C."/>
            <person name="Nielsen K.F."/>
            <person name="Lyhne E.K."/>
            <person name="Kogle M.E."/>
            <person name="Kuo A."/>
            <person name="Riley R."/>
            <person name="Clum A."/>
            <person name="Nolan M."/>
            <person name="Lipzen A."/>
            <person name="Salamov A."/>
            <person name="Henrissat B."/>
            <person name="Wiebenga A."/>
            <person name="De Vries R.P."/>
            <person name="Grigoriev I.V."/>
            <person name="Mortensen U.H."/>
            <person name="Andersen M.R."/>
            <person name="Baker S.E."/>
        </authorList>
    </citation>
    <scope>NUCLEOTIDE SEQUENCE [LARGE SCALE GENOMIC DNA]</scope>
    <source>
        <strain evidence="3 4">CBS 121591</strain>
    </source>
</reference>